<dbReference type="InterPro" id="IPR002048">
    <property type="entry name" value="EF_hand_dom"/>
</dbReference>
<evidence type="ECO:0000313" key="5">
    <source>
        <dbReference type="Proteomes" id="UP000187209"/>
    </source>
</evidence>
<name>A0A1R2CHY6_9CILI</name>
<evidence type="ECO:0000313" key="4">
    <source>
        <dbReference type="EMBL" id="OMJ88654.1"/>
    </source>
</evidence>
<dbReference type="PROSITE" id="PS50222">
    <property type="entry name" value="EF_HAND_2"/>
    <property type="match status" value="1"/>
</dbReference>
<feature type="region of interest" description="Disordered" evidence="2">
    <location>
        <begin position="609"/>
        <end position="650"/>
    </location>
</feature>
<dbReference type="AlphaFoldDB" id="A0A1R2CHY6"/>
<organism evidence="4 5">
    <name type="scientific">Stentor coeruleus</name>
    <dbReference type="NCBI Taxonomy" id="5963"/>
    <lineage>
        <taxon>Eukaryota</taxon>
        <taxon>Sar</taxon>
        <taxon>Alveolata</taxon>
        <taxon>Ciliophora</taxon>
        <taxon>Postciliodesmatophora</taxon>
        <taxon>Heterotrichea</taxon>
        <taxon>Heterotrichida</taxon>
        <taxon>Stentoridae</taxon>
        <taxon>Stentor</taxon>
    </lineage>
</organism>
<feature type="compositionally biased region" description="Polar residues" evidence="2">
    <location>
        <begin position="615"/>
        <end position="624"/>
    </location>
</feature>
<keyword evidence="5" id="KW-1185">Reference proteome</keyword>
<dbReference type="EMBL" id="MPUH01000145">
    <property type="protein sequence ID" value="OMJ88654.1"/>
    <property type="molecule type" value="Genomic_DNA"/>
</dbReference>
<accession>A0A1R2CHY6</accession>
<comment type="caution">
    <text evidence="4">The sequence shown here is derived from an EMBL/GenBank/DDBJ whole genome shotgun (WGS) entry which is preliminary data.</text>
</comment>
<evidence type="ECO:0000259" key="3">
    <source>
        <dbReference type="PROSITE" id="PS50222"/>
    </source>
</evidence>
<sequence>MESGTEIHLEYPVSIEAILSVSFNLEGFKSVFEFIIEVLRRHEISLGGAQANERLTKSLSDEMKDMKGKYETLEDLLKALQDSQSGLTGRVTALEAAKELREKFEQNTLENMAKLENESKETKEIISNHSVSLSEMQEKTAKQDISLAEMLEKIAKLEDEVNKNLRILESFKQDLDDMSNKMERNEKHLIDTREKVEGHGGKIVDHEKRLHKLELDMQQALKAINSLGGEVEQISKPIEPAVVQEVVVMDNTRVDMLSDDLKQLSNLLKELDSKIRGFEDGLGKTKTVAERADVLSKNLESDIKKILETLRKNETSHRPEGEVKTRQATGASHEELEQLRKALRALDETVKGKISSEDMQKMYMELKARVDDHGSRLTALEFSLKQRVLRSELDELLRNHDGGKQVVKVDDSIDASKLTALSRRIGTIEDSLKYLVLPEGYDLVMVTNILLKVQQESKDHKDKGEKSLKDLWNKFRELEEILAKKAGLDKLKELEEMFLLKLRELADEFSKRFADKSETKRALKFLEKLIKDTESMKIVRDGDDAMLARKPLGGWSCASCQKDLEKLMGKIAPYQAWNKLPYRDPADRIARAGPGFSRMLATVQPELLTGRNKHTPYNANSPPSNIEEEVPEGRPLPPVKKQGERPFTSL</sequence>
<keyword evidence="1" id="KW-0175">Coiled coil</keyword>
<gene>
    <name evidence="4" type="ORF">SteCoe_9352</name>
</gene>
<dbReference type="GO" id="GO:0005509">
    <property type="term" value="F:calcium ion binding"/>
    <property type="evidence" value="ECO:0007669"/>
    <property type="project" value="InterPro"/>
</dbReference>
<feature type="domain" description="EF-hand" evidence="3">
    <location>
        <begin position="334"/>
        <end position="369"/>
    </location>
</feature>
<feature type="coiled-coil region" evidence="1">
    <location>
        <begin position="254"/>
        <end position="281"/>
    </location>
</feature>
<feature type="coiled-coil region" evidence="1">
    <location>
        <begin position="488"/>
        <end position="536"/>
    </location>
</feature>
<dbReference type="Proteomes" id="UP000187209">
    <property type="component" value="Unassembled WGS sequence"/>
</dbReference>
<proteinExistence type="predicted"/>
<evidence type="ECO:0000256" key="1">
    <source>
        <dbReference type="SAM" id="Coils"/>
    </source>
</evidence>
<dbReference type="OrthoDB" id="303547at2759"/>
<feature type="coiled-coil region" evidence="1">
    <location>
        <begin position="56"/>
        <end position="230"/>
    </location>
</feature>
<feature type="region of interest" description="Disordered" evidence="2">
    <location>
        <begin position="314"/>
        <end position="334"/>
    </location>
</feature>
<protein>
    <recommendedName>
        <fullName evidence="3">EF-hand domain-containing protein</fullName>
    </recommendedName>
</protein>
<reference evidence="4 5" key="1">
    <citation type="submission" date="2016-11" db="EMBL/GenBank/DDBJ databases">
        <title>The macronuclear genome of Stentor coeruleus: a giant cell with tiny introns.</title>
        <authorList>
            <person name="Slabodnick M."/>
            <person name="Ruby J.G."/>
            <person name="Reiff S.B."/>
            <person name="Swart E.C."/>
            <person name="Gosai S."/>
            <person name="Prabakaran S."/>
            <person name="Witkowska E."/>
            <person name="Larue G.E."/>
            <person name="Fisher S."/>
            <person name="Freeman R.M."/>
            <person name="Gunawardena J."/>
            <person name="Chu W."/>
            <person name="Stover N.A."/>
            <person name="Gregory B.D."/>
            <person name="Nowacki M."/>
            <person name="Derisi J."/>
            <person name="Roy S.W."/>
            <person name="Marshall W.F."/>
            <person name="Sood P."/>
        </authorList>
    </citation>
    <scope>NUCLEOTIDE SEQUENCE [LARGE SCALE GENOMIC DNA]</scope>
    <source>
        <strain evidence="4">WM001</strain>
    </source>
</reference>
<feature type="compositionally biased region" description="Basic and acidic residues" evidence="2">
    <location>
        <begin position="314"/>
        <end position="325"/>
    </location>
</feature>
<dbReference type="Gene3D" id="1.20.5.170">
    <property type="match status" value="1"/>
</dbReference>
<evidence type="ECO:0000256" key="2">
    <source>
        <dbReference type="SAM" id="MobiDB-lite"/>
    </source>
</evidence>